<keyword evidence="1" id="KW-0479">Metal-binding</keyword>
<dbReference type="Gene3D" id="3.20.20.60">
    <property type="entry name" value="Phosphoenolpyruvate-binding domains"/>
    <property type="match status" value="1"/>
</dbReference>
<dbReference type="GO" id="GO:0047777">
    <property type="term" value="F:(S)-citramalyl-CoA lyase activity"/>
    <property type="evidence" value="ECO:0007669"/>
    <property type="project" value="TreeGrafter"/>
</dbReference>
<dbReference type="Pfam" id="PF03328">
    <property type="entry name" value="HpcH_HpaI"/>
    <property type="match status" value="1"/>
</dbReference>
<dbReference type="AlphaFoldDB" id="A0AAV2TDS3"/>
<protein>
    <recommendedName>
        <fullName evidence="2">HpcH/HpaI aldolase/citrate lyase domain-containing protein</fullName>
    </recommendedName>
</protein>
<dbReference type="GO" id="GO:0046872">
    <property type="term" value="F:metal ion binding"/>
    <property type="evidence" value="ECO:0007669"/>
    <property type="project" value="UniProtKB-KW"/>
</dbReference>
<comment type="caution">
    <text evidence="3">The sequence shown here is derived from an EMBL/GenBank/DDBJ whole genome shotgun (WGS) entry which is preliminary data.</text>
</comment>
<evidence type="ECO:0000313" key="3">
    <source>
        <dbReference type="EMBL" id="CAL5135305.1"/>
    </source>
</evidence>
<proteinExistence type="predicted"/>
<evidence type="ECO:0000256" key="1">
    <source>
        <dbReference type="ARBA" id="ARBA00022723"/>
    </source>
</evidence>
<dbReference type="PANTHER" id="PTHR11105:SF0">
    <property type="entry name" value="CITRAMALYL-COA LYASE, MITOCHONDRIAL"/>
    <property type="match status" value="1"/>
</dbReference>
<dbReference type="InterPro" id="IPR015813">
    <property type="entry name" value="Pyrv/PenolPyrv_kinase-like_dom"/>
</dbReference>
<name>A0AAV2TDS3_CALDB</name>
<sequence length="444" mass="48684">MSTLSKHLLQKILHEKRRVLALLPATDACKNVTVIIKYLSSTATEDFQRSENAFTLIMLGSLSLLSLTSARFSLGGRIGNRVLSLSAWSQCRQKCYSADTSTLAPSSRLWRSFFYVPGDRPHMIKKMADLHSKLDLKAENPRLPDLVVLDCEDAVALDRKNEARRAVAESLALPNGGQFATFREKLQRLLIVRINSVESGFARTDLEAVMEASLQSADATGGRWPGPDLLCLPKVESADELRWLSSSTEQILLKTSSIRSLPPLGLVAMIESCKAIVNLPVICKEATNFHIPLLGVVFGSDDFCATLGVERSQSNTELSYSRQYVPVVAKAFGLGAIDMVDIDFKDTSKLEANCRYGAQLGFHGKQTIHPAQLPTVNTCFAPSSSQIEWSRALLQEASKHSGGDAVGAGAFNFRGHMIDRPTLKQAENTVRMVELIDIAASQME</sequence>
<evidence type="ECO:0000259" key="2">
    <source>
        <dbReference type="Pfam" id="PF03328"/>
    </source>
</evidence>
<dbReference type="Proteomes" id="UP001497525">
    <property type="component" value="Unassembled WGS sequence"/>
</dbReference>
<reference evidence="3" key="1">
    <citation type="submission" date="2024-06" db="EMBL/GenBank/DDBJ databases">
        <authorList>
            <person name="Liu X."/>
            <person name="Lenzi L."/>
            <person name="Haldenby T S."/>
            <person name="Uol C."/>
        </authorList>
    </citation>
    <scope>NUCLEOTIDE SEQUENCE</scope>
</reference>
<dbReference type="InterPro" id="IPR040442">
    <property type="entry name" value="Pyrv_kinase-like_dom_sf"/>
</dbReference>
<dbReference type="EMBL" id="CAXLJL010000256">
    <property type="protein sequence ID" value="CAL5135305.1"/>
    <property type="molecule type" value="Genomic_DNA"/>
</dbReference>
<feature type="domain" description="HpcH/HpaI aldolase/citrate lyase" evidence="2">
    <location>
        <begin position="111"/>
        <end position="370"/>
    </location>
</feature>
<accession>A0AAV2TDS3</accession>
<dbReference type="InterPro" id="IPR040186">
    <property type="entry name" value="Citramalyl-CoA_lyase"/>
</dbReference>
<dbReference type="SUPFAM" id="SSF51621">
    <property type="entry name" value="Phosphoenolpyruvate/pyruvate domain"/>
    <property type="match status" value="1"/>
</dbReference>
<gene>
    <name evidence="3" type="ORF">CDAUBV1_LOCUS9468</name>
</gene>
<dbReference type="InterPro" id="IPR005000">
    <property type="entry name" value="Aldolase/citrate-lyase_domain"/>
</dbReference>
<dbReference type="GO" id="GO:0106064">
    <property type="term" value="P:regulation of cobalamin metabolic process"/>
    <property type="evidence" value="ECO:0007669"/>
    <property type="project" value="TreeGrafter"/>
</dbReference>
<dbReference type="PANTHER" id="PTHR11105">
    <property type="entry name" value="CITRATE LYASE SUBUNIT BETA-RELATED"/>
    <property type="match status" value="1"/>
</dbReference>
<evidence type="ECO:0000313" key="4">
    <source>
        <dbReference type="Proteomes" id="UP001497525"/>
    </source>
</evidence>
<organism evidence="3 4">
    <name type="scientific">Calicophoron daubneyi</name>
    <name type="common">Rumen fluke</name>
    <name type="synonym">Paramphistomum daubneyi</name>
    <dbReference type="NCBI Taxonomy" id="300641"/>
    <lineage>
        <taxon>Eukaryota</taxon>
        <taxon>Metazoa</taxon>
        <taxon>Spiralia</taxon>
        <taxon>Lophotrochozoa</taxon>
        <taxon>Platyhelminthes</taxon>
        <taxon>Trematoda</taxon>
        <taxon>Digenea</taxon>
        <taxon>Plagiorchiida</taxon>
        <taxon>Pronocephalata</taxon>
        <taxon>Paramphistomoidea</taxon>
        <taxon>Paramphistomidae</taxon>
        <taxon>Calicophoron</taxon>
    </lineage>
</organism>